<accession>A0ABT4ULZ4</accession>
<evidence type="ECO:0008006" key="3">
    <source>
        <dbReference type="Google" id="ProtNLM"/>
    </source>
</evidence>
<evidence type="ECO:0000313" key="2">
    <source>
        <dbReference type="Proteomes" id="UP001210231"/>
    </source>
</evidence>
<dbReference type="Gene3D" id="2.40.160.10">
    <property type="entry name" value="Porin"/>
    <property type="match status" value="1"/>
</dbReference>
<dbReference type="Proteomes" id="UP001210231">
    <property type="component" value="Unassembled WGS sequence"/>
</dbReference>
<dbReference type="EMBL" id="JAQGEF010000018">
    <property type="protein sequence ID" value="MDA3615876.1"/>
    <property type="molecule type" value="Genomic_DNA"/>
</dbReference>
<dbReference type="Pfam" id="PF07396">
    <property type="entry name" value="Porin_O_P"/>
    <property type="match status" value="1"/>
</dbReference>
<sequence>MALFAYCFVFVNHVAAQDDLRQKIETMPYYSYRKGMGITSADSIYQFNIRFRIQNRATFIKNNDGESAIDGQIRRLRLRFDGYVGNPKFTYLFQLSFAPGDVGEVEEGKDFNVIRDAVVFYEPNNKWTFGFGQTKLPGNRQRFNSSGGLQLTDRSINNAKFNIDRDFGFQVYRLNQFKNKFSYNVKAAVSMGEGRNFTENNDANLAYTAKLELYPFGSFSKSGEYFEGDILREEKPKLMISGAYHFNHKAKSSMGQTGSTLYVPKDMQSIFGDLIYKHRGFSFMSAYMQRKSNNPIAVNPNNASEFNFVYVGSGMDYQSSYMFKNHYEIIGRYSWQKVDKKIFQYTPNTKQLTLGLTKYIWEHAFKLQAEATYNIENYYNNSKKNNWYFRLQTEIGI</sequence>
<dbReference type="InterPro" id="IPR010870">
    <property type="entry name" value="Porin_O/P"/>
</dbReference>
<dbReference type="SUPFAM" id="SSF56935">
    <property type="entry name" value="Porins"/>
    <property type="match status" value="1"/>
</dbReference>
<organism evidence="1 2">
    <name type="scientific">Polluticaenibacter yanchengensis</name>
    <dbReference type="NCBI Taxonomy" id="3014562"/>
    <lineage>
        <taxon>Bacteria</taxon>
        <taxon>Pseudomonadati</taxon>
        <taxon>Bacteroidota</taxon>
        <taxon>Chitinophagia</taxon>
        <taxon>Chitinophagales</taxon>
        <taxon>Chitinophagaceae</taxon>
        <taxon>Polluticaenibacter</taxon>
    </lineage>
</organism>
<evidence type="ECO:0000313" key="1">
    <source>
        <dbReference type="EMBL" id="MDA3615876.1"/>
    </source>
</evidence>
<reference evidence="1 2" key="1">
    <citation type="submission" date="2022-12" db="EMBL/GenBank/DDBJ databases">
        <title>Chitinophagaceae gen. sp. nov., a new member of the family Chitinophagaceae, isolated from soil in a chemical factory.</title>
        <authorList>
            <person name="Ke Z."/>
        </authorList>
    </citation>
    <scope>NUCLEOTIDE SEQUENCE [LARGE SCALE GENOMIC DNA]</scope>
    <source>
        <strain evidence="1 2">LY-5</strain>
    </source>
</reference>
<gene>
    <name evidence="1" type="ORF">O3P16_13735</name>
</gene>
<proteinExistence type="predicted"/>
<name>A0ABT4ULZ4_9BACT</name>
<comment type="caution">
    <text evidence="1">The sequence shown here is derived from an EMBL/GenBank/DDBJ whole genome shotgun (WGS) entry which is preliminary data.</text>
</comment>
<protein>
    <recommendedName>
        <fullName evidence="3">Porin</fullName>
    </recommendedName>
</protein>
<dbReference type="InterPro" id="IPR023614">
    <property type="entry name" value="Porin_dom_sf"/>
</dbReference>
<dbReference type="RefSeq" id="WP_407032204.1">
    <property type="nucleotide sequence ID" value="NZ_JAQGEF010000018.1"/>
</dbReference>
<keyword evidence="2" id="KW-1185">Reference proteome</keyword>